<dbReference type="InterPro" id="IPR012902">
    <property type="entry name" value="N_methyl_site"/>
</dbReference>
<dbReference type="HOGENOM" id="CLU_131474_0_0_9"/>
<gene>
    <name evidence="2" type="ordered locus">SELR_20360</name>
</gene>
<evidence type="ECO:0008006" key="4">
    <source>
        <dbReference type="Google" id="ProtNLM"/>
    </source>
</evidence>
<dbReference type="Pfam" id="PF07963">
    <property type="entry name" value="N_methyl"/>
    <property type="match status" value="1"/>
</dbReference>
<evidence type="ECO:0000256" key="1">
    <source>
        <dbReference type="ARBA" id="ARBA00022481"/>
    </source>
</evidence>
<dbReference type="GO" id="GO:0015628">
    <property type="term" value="P:protein secretion by the type II secretion system"/>
    <property type="evidence" value="ECO:0007669"/>
    <property type="project" value="InterPro"/>
</dbReference>
<dbReference type="SUPFAM" id="SSF54523">
    <property type="entry name" value="Pili subunits"/>
    <property type="match status" value="1"/>
</dbReference>
<accession>I0GSK7</accession>
<dbReference type="PRINTS" id="PR00813">
    <property type="entry name" value="BCTERIALGSPG"/>
</dbReference>
<dbReference type="eggNOG" id="COG2165">
    <property type="taxonomic scope" value="Bacteria"/>
</dbReference>
<dbReference type="EMBL" id="AP012292">
    <property type="protein sequence ID" value="BAL83744.1"/>
    <property type="molecule type" value="Genomic_DNA"/>
</dbReference>
<reference evidence="2 3" key="1">
    <citation type="submission" date="2011-10" db="EMBL/GenBank/DDBJ databases">
        <title>Whole genome sequence of Selenomonas ruminantium subsp. lactilytica TAM6421.</title>
        <authorList>
            <person name="Oguchi A."/>
            <person name="Ankai A."/>
            <person name="Kaneko J."/>
            <person name="Yamada-Narita S."/>
            <person name="Fukui S."/>
            <person name="Takahashi M."/>
            <person name="Onodera T."/>
            <person name="Kojima S."/>
            <person name="Fushimi T."/>
            <person name="Abe N."/>
            <person name="Kamio Y."/>
            <person name="Yamazaki S."/>
            <person name="Fujita N."/>
        </authorList>
    </citation>
    <scope>NUCLEOTIDE SEQUENCE [LARGE SCALE GENOMIC DNA]</scope>
    <source>
        <strain evidence="3">NBRC 103574 / TAM6421</strain>
    </source>
</reference>
<dbReference type="KEGG" id="sri:SELR_20360"/>
<evidence type="ECO:0000313" key="3">
    <source>
        <dbReference type="Proteomes" id="UP000007887"/>
    </source>
</evidence>
<dbReference type="Proteomes" id="UP000007887">
    <property type="component" value="Chromosome"/>
</dbReference>
<dbReference type="RefSeq" id="WP_014425174.1">
    <property type="nucleotide sequence ID" value="NC_017068.1"/>
</dbReference>
<protein>
    <recommendedName>
        <fullName evidence="4">General secretion pathway protein G</fullName>
    </recommendedName>
</protein>
<dbReference type="Gene3D" id="3.30.700.10">
    <property type="entry name" value="Glycoprotein, Type 4 Pilin"/>
    <property type="match status" value="1"/>
</dbReference>
<dbReference type="PATRIC" id="fig|927704.6.peg.2109"/>
<evidence type="ECO:0000313" key="2">
    <source>
        <dbReference type="EMBL" id="BAL83744.1"/>
    </source>
</evidence>
<dbReference type="OrthoDB" id="3034673at2"/>
<sequence>MRNCGQSGFSLLGILVAVAIVGIMASMAVPRFTATMVSANTTKVQSDLATLDAAIAVYQLENGKDPKDVSDLKEYISDVGQLKPPHGKCKLSDGSIVEMKSGKYEIETVKVDGTSIDNTRATCEGYTAGAFGHGGVKSESGN</sequence>
<dbReference type="NCBIfam" id="TIGR02532">
    <property type="entry name" value="IV_pilin_GFxxxE"/>
    <property type="match status" value="1"/>
</dbReference>
<organism evidence="2 3">
    <name type="scientific">Selenomonas ruminantium subsp. lactilytica (strain NBRC 103574 / TAM6421)</name>
    <dbReference type="NCBI Taxonomy" id="927704"/>
    <lineage>
        <taxon>Bacteria</taxon>
        <taxon>Bacillati</taxon>
        <taxon>Bacillota</taxon>
        <taxon>Negativicutes</taxon>
        <taxon>Selenomonadales</taxon>
        <taxon>Selenomonadaceae</taxon>
        <taxon>Selenomonas</taxon>
    </lineage>
</organism>
<dbReference type="GO" id="GO:0015627">
    <property type="term" value="C:type II protein secretion system complex"/>
    <property type="evidence" value="ECO:0007669"/>
    <property type="project" value="InterPro"/>
</dbReference>
<dbReference type="AlphaFoldDB" id="I0GSK7"/>
<dbReference type="InterPro" id="IPR000983">
    <property type="entry name" value="Bac_GSPG_pilin"/>
</dbReference>
<keyword evidence="1" id="KW-0488">Methylation</keyword>
<name>I0GSK7_SELRL</name>
<proteinExistence type="predicted"/>
<dbReference type="InterPro" id="IPR045584">
    <property type="entry name" value="Pilin-like"/>
</dbReference>